<dbReference type="EMBL" id="JABXXO010000002">
    <property type="protein sequence ID" value="KAF7783399.1"/>
    <property type="molecule type" value="Genomic_DNA"/>
</dbReference>
<protein>
    <submittedName>
        <fullName evidence="1">Uncharacterized protein</fullName>
    </submittedName>
</protein>
<proteinExistence type="predicted"/>
<sequence>MEEAVLIGYAFICPLQVEVSRRDIAALSLWPASINISPGTVATLLASSGFMRICRESGNGKAKSFMISMVMQKQTRKHGIYW</sequence>
<evidence type="ECO:0000313" key="2">
    <source>
        <dbReference type="Proteomes" id="UP000629468"/>
    </source>
</evidence>
<comment type="caution">
    <text evidence="1">The sequence shown here is derived from an EMBL/GenBank/DDBJ whole genome shotgun (WGS) entry which is preliminary data.</text>
</comment>
<accession>A0A8H7F9S9</accession>
<organism evidence="1 2">
    <name type="scientific">Agaricus bisporus var. burnettii</name>
    <dbReference type="NCBI Taxonomy" id="192524"/>
    <lineage>
        <taxon>Eukaryota</taxon>
        <taxon>Fungi</taxon>
        <taxon>Dikarya</taxon>
        <taxon>Basidiomycota</taxon>
        <taxon>Agaricomycotina</taxon>
        <taxon>Agaricomycetes</taxon>
        <taxon>Agaricomycetidae</taxon>
        <taxon>Agaricales</taxon>
        <taxon>Agaricineae</taxon>
        <taxon>Agaricaceae</taxon>
        <taxon>Agaricus</taxon>
    </lineage>
</organism>
<reference evidence="1 2" key="1">
    <citation type="journal article" name="Sci. Rep.">
        <title>Telomere-to-telomere assembled and centromere annotated genomes of the two main subspecies of the button mushroom Agaricus bisporus reveal especially polymorphic chromosome ends.</title>
        <authorList>
            <person name="Sonnenberg A.S.M."/>
            <person name="Sedaghat-Telgerd N."/>
            <person name="Lavrijssen B."/>
            <person name="Ohm R.A."/>
            <person name="Hendrickx P.M."/>
            <person name="Scholtmeijer K."/>
            <person name="Baars J.J.P."/>
            <person name="van Peer A."/>
        </authorList>
    </citation>
    <scope>NUCLEOTIDE SEQUENCE [LARGE SCALE GENOMIC DNA]</scope>
    <source>
        <strain evidence="1 2">H119_p4</strain>
    </source>
</reference>
<gene>
    <name evidence="1" type="ORF">Agabi119p4_1423</name>
</gene>
<name>A0A8H7F9S9_AGABI</name>
<dbReference type="AlphaFoldDB" id="A0A8H7F9S9"/>
<dbReference type="Proteomes" id="UP000629468">
    <property type="component" value="Unassembled WGS sequence"/>
</dbReference>
<evidence type="ECO:0000313" key="1">
    <source>
        <dbReference type="EMBL" id="KAF7783399.1"/>
    </source>
</evidence>